<evidence type="ECO:0000313" key="2">
    <source>
        <dbReference type="Proteomes" id="UP001589943"/>
    </source>
</evidence>
<dbReference type="Pfam" id="PF22284">
    <property type="entry name" value="DUF6961"/>
    <property type="match status" value="1"/>
</dbReference>
<dbReference type="InterPro" id="IPR054234">
    <property type="entry name" value="DUF6961"/>
</dbReference>
<keyword evidence="2" id="KW-1185">Reference proteome</keyword>
<reference evidence="1 2" key="1">
    <citation type="submission" date="2024-09" db="EMBL/GenBank/DDBJ databases">
        <authorList>
            <person name="Sun Q."/>
            <person name="Mori K."/>
        </authorList>
    </citation>
    <scope>NUCLEOTIDE SEQUENCE [LARGE SCALE GENOMIC DNA]</scope>
    <source>
        <strain evidence="1 2">NCAIM B.02537</strain>
    </source>
</reference>
<name>A0ABV6PEP3_9SPHN</name>
<organism evidence="1 2">
    <name type="scientific">Novosphingobium aquiterrae</name>
    <dbReference type="NCBI Taxonomy" id="624388"/>
    <lineage>
        <taxon>Bacteria</taxon>
        <taxon>Pseudomonadati</taxon>
        <taxon>Pseudomonadota</taxon>
        <taxon>Alphaproteobacteria</taxon>
        <taxon>Sphingomonadales</taxon>
        <taxon>Sphingomonadaceae</taxon>
        <taxon>Novosphingobium</taxon>
    </lineage>
</organism>
<gene>
    <name evidence="1" type="ORF">ACFFF7_02555</name>
</gene>
<accession>A0ABV6PEP3</accession>
<sequence length="65" mass="7167">MTLDRDQELWACALAVEKEHGDSAVLHAAMQIDRFDTDGNAAAAKIWREVLARLISIEQVHGAAH</sequence>
<proteinExistence type="predicted"/>
<evidence type="ECO:0000313" key="1">
    <source>
        <dbReference type="EMBL" id="MFC0588286.1"/>
    </source>
</evidence>
<dbReference type="EMBL" id="JBHLTL010000001">
    <property type="protein sequence ID" value="MFC0588286.1"/>
    <property type="molecule type" value="Genomic_DNA"/>
</dbReference>
<protein>
    <submittedName>
        <fullName evidence="1">DUF6961 family protein</fullName>
    </submittedName>
</protein>
<dbReference type="Proteomes" id="UP001589943">
    <property type="component" value="Unassembled WGS sequence"/>
</dbReference>
<comment type="caution">
    <text evidence="1">The sequence shown here is derived from an EMBL/GenBank/DDBJ whole genome shotgun (WGS) entry which is preliminary data.</text>
</comment>
<dbReference type="RefSeq" id="WP_379479793.1">
    <property type="nucleotide sequence ID" value="NZ_JBHLTL010000001.1"/>
</dbReference>